<sequence>MKKVFVLAAALMLFAAPAMAVISGSKHDFTQAPYNATEICVFCHTPHGADTSVADAPLWNHYTTTQTFTTYTSASLDGTITSPSGRSKLCLSCHDGVTAIDAYGGATTGTPMATGIAANLGTDLSNDHPVSVTYEDAANGGTDAGLRAADAAVGTSVTNGGVTLPLYTDKVECASCHDVHNGGAGQPMLRASNANSALCLVCHNK</sequence>
<keyword evidence="1" id="KW-0732">Signal</keyword>
<reference evidence="3 4" key="1">
    <citation type="submission" date="2017-03" db="EMBL/GenBank/DDBJ databases">
        <title>Genome sequence of Geothermobacter sp. EPR-M, Deep-Sea Iron Reducer.</title>
        <authorList>
            <person name="Tully B."/>
            <person name="Savalia P."/>
            <person name="Abuyen K."/>
            <person name="Baughan C."/>
            <person name="Romero E."/>
            <person name="Ronkowski C."/>
            <person name="Torres B."/>
            <person name="Tremblay J."/>
            <person name="Trujillo A."/>
            <person name="Tyler M."/>
            <person name="Perez-Rodriguez I."/>
            <person name="Amend J."/>
        </authorList>
    </citation>
    <scope>NUCLEOTIDE SEQUENCE [LARGE SCALE GENOMIC DNA]</scope>
    <source>
        <strain evidence="3 4">EPR-M</strain>
    </source>
</reference>
<dbReference type="Pfam" id="PF09699">
    <property type="entry name" value="Paired_CXXCH_1"/>
    <property type="match status" value="1"/>
</dbReference>
<evidence type="ECO:0000259" key="2">
    <source>
        <dbReference type="Pfam" id="PF09699"/>
    </source>
</evidence>
<comment type="caution">
    <text evidence="3">The sequence shown here is derived from an EMBL/GenBank/DDBJ whole genome shotgun (WGS) entry which is preliminary data.</text>
</comment>
<evidence type="ECO:0000256" key="1">
    <source>
        <dbReference type="SAM" id="SignalP"/>
    </source>
</evidence>
<evidence type="ECO:0000313" key="4">
    <source>
        <dbReference type="Proteomes" id="UP000193136"/>
    </source>
</evidence>
<feature type="domain" description="Doubled CXXCH motif" evidence="2">
    <location>
        <begin position="172"/>
        <end position="205"/>
    </location>
</feature>
<dbReference type="Gene3D" id="1.10.1130.10">
    <property type="entry name" value="Flavocytochrome C3, Chain A"/>
    <property type="match status" value="1"/>
</dbReference>
<dbReference type="InterPro" id="IPR010177">
    <property type="entry name" value="Paired_CXXCH_1"/>
</dbReference>
<dbReference type="OrthoDB" id="12425at2"/>
<organism evidence="3 4">
    <name type="scientific">Geothermobacter hydrogeniphilus</name>
    <dbReference type="NCBI Taxonomy" id="1969733"/>
    <lineage>
        <taxon>Bacteria</taxon>
        <taxon>Pseudomonadati</taxon>
        <taxon>Thermodesulfobacteriota</taxon>
        <taxon>Desulfuromonadia</taxon>
        <taxon>Desulfuromonadales</taxon>
        <taxon>Geothermobacteraceae</taxon>
        <taxon>Geothermobacter</taxon>
    </lineage>
</organism>
<dbReference type="Proteomes" id="UP000193136">
    <property type="component" value="Unassembled WGS sequence"/>
</dbReference>
<dbReference type="EMBL" id="NAAD01000003">
    <property type="protein sequence ID" value="ORJ62438.1"/>
    <property type="molecule type" value="Genomic_DNA"/>
</dbReference>
<name>A0A1X0YB89_9BACT</name>
<feature type="chain" id="PRO_5012552401" description="Doubled CXXCH motif domain-containing protein" evidence="1">
    <location>
        <begin position="21"/>
        <end position="205"/>
    </location>
</feature>
<feature type="signal peptide" evidence="1">
    <location>
        <begin position="1"/>
        <end position="20"/>
    </location>
</feature>
<gene>
    <name evidence="3" type="ORF">B5V00_03900</name>
</gene>
<dbReference type="InterPro" id="IPR036280">
    <property type="entry name" value="Multihaem_cyt_sf"/>
</dbReference>
<dbReference type="AlphaFoldDB" id="A0A1X0YB89"/>
<protein>
    <recommendedName>
        <fullName evidence="2">Doubled CXXCH motif domain-containing protein</fullName>
    </recommendedName>
</protein>
<evidence type="ECO:0000313" key="3">
    <source>
        <dbReference type="EMBL" id="ORJ62438.1"/>
    </source>
</evidence>
<dbReference type="RefSeq" id="WP_085009451.1">
    <property type="nucleotide sequence ID" value="NZ_NAAD01000003.1"/>
</dbReference>
<dbReference type="STRING" id="1969733.B5V00_03900"/>
<dbReference type="SUPFAM" id="SSF48695">
    <property type="entry name" value="Multiheme cytochromes"/>
    <property type="match status" value="2"/>
</dbReference>
<accession>A0A1X0YB89</accession>
<keyword evidence="4" id="KW-1185">Reference proteome</keyword>
<proteinExistence type="predicted"/>